<feature type="domain" description="Ancillary SecYEG translocon subunit/Cell division coordinator CpoB TPR" evidence="4">
    <location>
        <begin position="996"/>
        <end position="1069"/>
    </location>
</feature>
<feature type="compositionally biased region" description="Low complexity" evidence="3">
    <location>
        <begin position="1413"/>
        <end position="1424"/>
    </location>
</feature>
<evidence type="ECO:0000256" key="1">
    <source>
        <dbReference type="ARBA" id="ARBA00022737"/>
    </source>
</evidence>
<organism evidence="5 6">
    <name type="scientific">Streptomyces telluris</name>
    <dbReference type="NCBI Taxonomy" id="2720021"/>
    <lineage>
        <taxon>Bacteria</taxon>
        <taxon>Bacillati</taxon>
        <taxon>Actinomycetota</taxon>
        <taxon>Actinomycetes</taxon>
        <taxon>Kitasatosporales</taxon>
        <taxon>Streptomycetaceae</taxon>
        <taxon>Streptomyces</taxon>
    </lineage>
</organism>
<dbReference type="SUPFAM" id="SSF81901">
    <property type="entry name" value="HCP-like"/>
    <property type="match status" value="2"/>
</dbReference>
<comment type="caution">
    <text evidence="5">The sequence shown here is derived from an EMBL/GenBank/DDBJ whole genome shotgun (WGS) entry which is preliminary data.</text>
</comment>
<name>A0A9X2LLL8_9ACTN</name>
<protein>
    <submittedName>
        <fullName evidence="5">Tetratricopeptide repeat protein</fullName>
    </submittedName>
</protein>
<evidence type="ECO:0000256" key="2">
    <source>
        <dbReference type="ARBA" id="ARBA00022803"/>
    </source>
</evidence>
<dbReference type="PANTHER" id="PTHR45586">
    <property type="entry name" value="TPR REPEAT-CONTAINING PROTEIN PA4667"/>
    <property type="match status" value="1"/>
</dbReference>
<dbReference type="SUPFAM" id="SSF50494">
    <property type="entry name" value="Trypsin-like serine proteases"/>
    <property type="match status" value="1"/>
</dbReference>
<accession>A0A9X2LLL8</accession>
<feature type="compositionally biased region" description="Pro residues" evidence="3">
    <location>
        <begin position="1425"/>
        <end position="1439"/>
    </location>
</feature>
<sequence>MSAAARERPPWLVGVRRSPAEDPVGAGLLVTPRHVLTCAHVVRPGPAPEVPGAPVFVTFQYAGAHDPVPATVVPGGWHPAGGAETGDVAVLELAGPPPAGAGPAPLRTTDPGTWDHRFRAYGYPKERSRQGVPVRGEIIGHAGSEWLQVEANPHGGWALEQGFSGSPVWDMTSRGVVGMLVARDSVKKADRRTAYAIRVETLVRYWPPLAPYVHDATTEELRSRLERLLWLPLTAEGEIPRIGRVDPYDIGVARSKYGDRPGDAAPYVPRRRQDEELAAALTDARFVLLVGRSKAGKSRTLYEALRSALPGARLIVPRRHGPDHRVLDDISRLVLPTGGDRSVLWLDDLHHYLQPGGLDLQILDRLARRDPPVTVVATLPARQRAALTAMENDVGRVARTVLGKARTVELPARLATEDAELARQFYPAEDFTARGIGELMVAATALEQRFDDAADSCPAGRALVKAATDWHRMGMAAPVPEAALRELFDAYLSAARSPFDADESLFRSGLTWAREPVAGSIALLERVPDADGGPAYAGSPYLSEYLDSRAEDPSAAVPLFAWEYLAARQPHAELLRSAYTALIREEPGIAVRMLQQVARAADDPESSARASLMLGEIRLYEGDFAQAVTLLGTAASSAVEDVAPLAQVELAGVLGMTGERARARGLLEAALGSRDPQVSQLAQVGLAGVLALQGETQRAEQLLEAVLAAGDTEVAVLARTQWARVLTGSDARGIRSAHAEGRESGKPGTRSGGVRAGSAEPTERPWALSRTVGESLAGQITALAEANLGSLYAGRGRLDRAEELLKSAVSSGGYHAAPQAQWGLGELYILQGRHAEARRMLESVLLSGHPLLVPPGKVSLGIVLLHQDEAGQALPLLREIADLEHPDQGPRAACVLGEWYAALGEAGTARSWLERAVASGHPDWAPTARVDLAVVATAEDSRAARPEELLREVMESGHPHQAPRAADFLGDLLAADGRVTEAEDAYRTAIDSGHRDWAQIARIDLASLLAAARGGTARARELLTAVMESGHPHQAPRAADFLGDLLAADGRVTEAEDAYRTAIDSGHGEWSLIARIDLAVMLADGGDFARAEDHLRVVAASDNTTVVLWATALLGMVLVHDDRPAEGFRCLRQAAAGGDTPPAQLARFHLAKFLLEGAATADEEAEARELLRSVVDGTPSDVTEAARAYLCMLLLRRGDHAAAEELLLGSDGGGGTGRDGTDADMVAAALLDAGEYLLDAGELEAAGELLEGALNRNAPASAPRATALLGVVRRSAHDFEAARRLLSDALATGEPGIEPMARRYLGSTLFRMGRFREAEEVLLPLARSENAEHRPQALRLLGQVLAADRRPEEAYPWFERAVACGDAETESAARYDFAELLLSTGQRKRAEEVWGPEVTGDAPPESLTPSEAPSNPSTHPHTTPSKPPELPGAAPPHPLPAALLSLLGDVASAEDDEQEARYWYDLAEERAAADARRACD</sequence>
<dbReference type="Pfam" id="PF07721">
    <property type="entry name" value="TPR_4"/>
    <property type="match status" value="2"/>
</dbReference>
<dbReference type="SMART" id="SM00028">
    <property type="entry name" value="TPR"/>
    <property type="match status" value="7"/>
</dbReference>
<feature type="region of interest" description="Disordered" evidence="3">
    <location>
        <begin position="1390"/>
        <end position="1441"/>
    </location>
</feature>
<dbReference type="Gene3D" id="1.25.40.10">
    <property type="entry name" value="Tetratricopeptide repeat domain"/>
    <property type="match status" value="4"/>
</dbReference>
<dbReference type="GO" id="GO:0042802">
    <property type="term" value="F:identical protein binding"/>
    <property type="evidence" value="ECO:0007669"/>
    <property type="project" value="InterPro"/>
</dbReference>
<evidence type="ECO:0000313" key="6">
    <source>
        <dbReference type="Proteomes" id="UP001142374"/>
    </source>
</evidence>
<evidence type="ECO:0000259" key="4">
    <source>
        <dbReference type="Pfam" id="PF09976"/>
    </source>
</evidence>
<proteinExistence type="predicted"/>
<dbReference type="Pfam" id="PF13365">
    <property type="entry name" value="Trypsin_2"/>
    <property type="match status" value="1"/>
</dbReference>
<evidence type="ECO:0000313" key="5">
    <source>
        <dbReference type="EMBL" id="MCQ8773507.1"/>
    </source>
</evidence>
<dbReference type="InterPro" id="IPR011990">
    <property type="entry name" value="TPR-like_helical_dom_sf"/>
</dbReference>
<dbReference type="InterPro" id="IPR019734">
    <property type="entry name" value="TPR_rpt"/>
</dbReference>
<reference evidence="5" key="1">
    <citation type="submission" date="2022-06" db="EMBL/GenBank/DDBJ databases">
        <title>WGS of actinobacteria.</title>
        <authorList>
            <person name="Thawai C."/>
        </authorList>
    </citation>
    <scope>NUCLEOTIDE SEQUENCE</scope>
    <source>
        <strain evidence="5">AA8</strain>
    </source>
</reference>
<evidence type="ECO:0000256" key="3">
    <source>
        <dbReference type="SAM" id="MobiDB-lite"/>
    </source>
</evidence>
<dbReference type="PANTHER" id="PTHR45586:SF1">
    <property type="entry name" value="LIPOPOLYSACCHARIDE ASSEMBLY PROTEIN B"/>
    <property type="match status" value="1"/>
</dbReference>
<feature type="domain" description="Ancillary SecYEG translocon subunit/Cell division coordinator CpoB TPR" evidence="4">
    <location>
        <begin position="889"/>
        <end position="994"/>
    </location>
</feature>
<gene>
    <name evidence="5" type="ORF">NQU55_27675</name>
</gene>
<dbReference type="Pfam" id="PF09976">
    <property type="entry name" value="TPR_21"/>
    <property type="match status" value="2"/>
</dbReference>
<keyword evidence="1" id="KW-0677">Repeat</keyword>
<dbReference type="InterPro" id="IPR009003">
    <property type="entry name" value="Peptidase_S1_PA"/>
</dbReference>
<keyword evidence="6" id="KW-1185">Reference proteome</keyword>
<dbReference type="SUPFAM" id="SSF48452">
    <property type="entry name" value="TPR-like"/>
    <property type="match status" value="2"/>
</dbReference>
<dbReference type="InterPro" id="IPR011717">
    <property type="entry name" value="TPR-4"/>
</dbReference>
<dbReference type="Pfam" id="PF13432">
    <property type="entry name" value="TPR_16"/>
    <property type="match status" value="3"/>
</dbReference>
<dbReference type="EMBL" id="JANIID010000031">
    <property type="protein sequence ID" value="MCQ8773507.1"/>
    <property type="molecule type" value="Genomic_DNA"/>
</dbReference>
<dbReference type="RefSeq" id="WP_256791371.1">
    <property type="nucleotide sequence ID" value="NZ_JANIID010000031.1"/>
</dbReference>
<keyword evidence="2" id="KW-0802">TPR repeat</keyword>
<feature type="region of interest" description="Disordered" evidence="3">
    <location>
        <begin position="734"/>
        <end position="766"/>
    </location>
</feature>
<dbReference type="InterPro" id="IPR043504">
    <property type="entry name" value="Peptidase_S1_PA_chymotrypsin"/>
</dbReference>
<dbReference type="Proteomes" id="UP001142374">
    <property type="component" value="Unassembled WGS sequence"/>
</dbReference>
<dbReference type="Gene3D" id="2.40.10.10">
    <property type="entry name" value="Trypsin-like serine proteases"/>
    <property type="match status" value="2"/>
</dbReference>
<dbReference type="InterPro" id="IPR051012">
    <property type="entry name" value="CellSynth/LPSAsmb/PSIAsmb"/>
</dbReference>
<dbReference type="InterPro" id="IPR018704">
    <property type="entry name" value="SecYEG/CpoB_TPR"/>
</dbReference>